<dbReference type="EMBL" id="CP042266">
    <property type="protein sequence ID" value="QDY78706.1"/>
    <property type="molecule type" value="Genomic_DNA"/>
</dbReference>
<gene>
    <name evidence="11" type="ORF">FQU76_21760</name>
</gene>
<keyword evidence="12" id="KW-1185">Reference proteome</keyword>
<dbReference type="Proteomes" id="UP000320580">
    <property type="component" value="Chromosome"/>
</dbReference>
<feature type="signal peptide" evidence="9">
    <location>
        <begin position="1"/>
        <end position="27"/>
    </location>
</feature>
<dbReference type="InterPro" id="IPR000209">
    <property type="entry name" value="Peptidase_S8/S53_dom"/>
</dbReference>
<keyword evidence="4 6" id="KW-0720">Serine protease</keyword>
<dbReference type="InterPro" id="IPR051048">
    <property type="entry name" value="Peptidase_S8/S53_subtilisin"/>
</dbReference>
<dbReference type="Gene3D" id="3.40.50.200">
    <property type="entry name" value="Peptidase S8/S53 domain"/>
    <property type="match status" value="1"/>
</dbReference>
<evidence type="ECO:0000256" key="9">
    <source>
        <dbReference type="SAM" id="SignalP"/>
    </source>
</evidence>
<dbReference type="KEGG" id="sqz:FQU76_21760"/>
<dbReference type="PANTHER" id="PTHR43399">
    <property type="entry name" value="SUBTILISIN-RELATED"/>
    <property type="match status" value="1"/>
</dbReference>
<dbReference type="AlphaFoldDB" id="A0A5B8JBJ2"/>
<feature type="chain" id="PRO_5022962000" evidence="9">
    <location>
        <begin position="28"/>
        <end position="1114"/>
    </location>
</feature>
<dbReference type="PRINTS" id="PR00723">
    <property type="entry name" value="SUBTILISIN"/>
</dbReference>
<accession>A0A5B8JBJ2</accession>
<evidence type="ECO:0000256" key="1">
    <source>
        <dbReference type="ARBA" id="ARBA00011073"/>
    </source>
</evidence>
<keyword evidence="2 6" id="KW-0645">Protease</keyword>
<dbReference type="PROSITE" id="PS00138">
    <property type="entry name" value="SUBTILASE_SER"/>
    <property type="match status" value="1"/>
</dbReference>
<evidence type="ECO:0000256" key="7">
    <source>
        <dbReference type="RuleBase" id="RU003355"/>
    </source>
</evidence>
<dbReference type="InterPro" id="IPR023828">
    <property type="entry name" value="Peptidase_S8_Ser-AS"/>
</dbReference>
<dbReference type="InterPro" id="IPR022398">
    <property type="entry name" value="Peptidase_S8_His-AS"/>
</dbReference>
<feature type="region of interest" description="Disordered" evidence="8">
    <location>
        <begin position="261"/>
        <end position="289"/>
    </location>
</feature>
<dbReference type="PIRSF" id="PIRSF037854">
    <property type="entry name" value="Dihydropyridine_esterase"/>
    <property type="match status" value="1"/>
</dbReference>
<evidence type="ECO:0000256" key="3">
    <source>
        <dbReference type="ARBA" id="ARBA00022801"/>
    </source>
</evidence>
<dbReference type="PANTHER" id="PTHR43399:SF4">
    <property type="entry name" value="CELL WALL-ASSOCIATED PROTEASE"/>
    <property type="match status" value="1"/>
</dbReference>
<feature type="compositionally biased region" description="Gly residues" evidence="8">
    <location>
        <begin position="27"/>
        <end position="45"/>
    </location>
</feature>
<dbReference type="RefSeq" id="WP_146482024.1">
    <property type="nucleotide sequence ID" value="NZ_CP042266.1"/>
</dbReference>
<dbReference type="PROSITE" id="PS00136">
    <property type="entry name" value="SUBTILASE_ASP"/>
    <property type="match status" value="1"/>
</dbReference>
<sequence length="1114" mass="114770">MRSHVRRSLSIAVAVTAGMALTVGAGAVPGGGETGGKGTGKGQSRGGVSHSVVLVTGDRVLVGPGGQVVGVQRAEGREGMTFRTRRDGRSVYVVPHDAERLIAAGKVDRKLFDITTLSTPESRRAYRDGVKVIVAYGGSAAAAAKAEVRTSGGAKARKALPAAGAEALTAAPGRATALWKALTDTAADGRVTATAGVRKIWLDGVVKASLDRTTKQIGAPAAWDRRYDGTGVRIAVLDTGIDGSHPDLAGKVVAERNFSSAADAGDRNGHGTHVASTAAGTGAKSGGTHKGVAPGAQLINGKVLDDFGSGTWSEIMAGIDWAVAQGADVVNMSLGGSDSPGVDPVEALVDKYTVEKGVLFAIAAGNAGSGAYTVGTPGTATGALTVGAVDDNDEIAFFSSRGPRFGDGGIKPDVTAPGVAVTAAAATGTVPGSPPGYTNMDGTSMAAPHAAGAAALLKQRHPDWAGARIKAALTSSAKPGPYDVFTQGSGRIAVDRAVTQPVVAEPASVSLGTHQWPHDDAAPATERLTYRNSGTADITFDIALAGAKGPGAAPVPAGLFSLGAQRITVPAGGTATLDVTADIRVPGTTDGIYQATVVATGDDGRTVVRTATAVNREPESYNVTVRALGRDGAPDPNAAVGLQGIDGEAGGAYIPVDLSAGERTVRLPKGRYTLSGTSFTANASDGVDLMVQPLLELTGNTTAVLDARTTKPINVTVPDSRAQQGAGAVQYLLTKGSSRVLGLTMVPDLKTLRTAHVGPAVTGGSLAYSVHSTWKRTGTDYNTVLYSKGVRFPTGATKHYRKADFARIDAGFGASVPGKSGIFFSFGRPADPIFWGFAADSVQPAQTRRNSFVSTTQGSRWEMEYQQSSNPDDWESMESAHASAASSSFKAGKTYRIDFNTAAHGPSVGEYWGVFRENDTLWSHLPLFSDGHGNHAVEAAYASARTTLHRGSTLIGRFDQLPNGLELATVPGKSTEYTLRATATRAPGVTRVGTRVDGSWTFRSARPAADVFQQLPLSTVRFTPAVALDSTAPAGRTQSFPVTVQGPAAGKNLKTLTVQISYDSGKKWRKVTVKNGKITVKNPAKGKGISIQAFLADKKGNKASVRILNAYLGK</sequence>
<dbReference type="Pfam" id="PF00082">
    <property type="entry name" value="Peptidase_S8"/>
    <property type="match status" value="1"/>
</dbReference>
<evidence type="ECO:0000313" key="12">
    <source>
        <dbReference type="Proteomes" id="UP000320580"/>
    </source>
</evidence>
<dbReference type="InterPro" id="IPR034213">
    <property type="entry name" value="S8_Vpr-like"/>
</dbReference>
<dbReference type="InterPro" id="IPR036852">
    <property type="entry name" value="Peptidase_S8/S53_dom_sf"/>
</dbReference>
<evidence type="ECO:0000256" key="4">
    <source>
        <dbReference type="ARBA" id="ARBA00022825"/>
    </source>
</evidence>
<feature type="region of interest" description="Disordered" evidence="8">
    <location>
        <begin position="27"/>
        <end position="47"/>
    </location>
</feature>
<feature type="active site" description="Charge relay system" evidence="5 6">
    <location>
        <position position="270"/>
    </location>
</feature>
<protein>
    <submittedName>
        <fullName evidence="11">S8 family serine peptidase</fullName>
    </submittedName>
</protein>
<feature type="active site" description="Charge relay system" evidence="5 6">
    <location>
        <position position="444"/>
    </location>
</feature>
<dbReference type="CDD" id="cd07474">
    <property type="entry name" value="Peptidases_S8_subtilisin_Vpr-like"/>
    <property type="match status" value="1"/>
</dbReference>
<evidence type="ECO:0000256" key="5">
    <source>
        <dbReference type="PIRSR" id="PIRSR615500-1"/>
    </source>
</evidence>
<evidence type="ECO:0000256" key="6">
    <source>
        <dbReference type="PROSITE-ProRule" id="PRU01240"/>
    </source>
</evidence>
<comment type="similarity">
    <text evidence="1 6 7">Belongs to the peptidase S8 family.</text>
</comment>
<dbReference type="GO" id="GO:0004252">
    <property type="term" value="F:serine-type endopeptidase activity"/>
    <property type="evidence" value="ECO:0007669"/>
    <property type="project" value="UniProtKB-UniRule"/>
</dbReference>
<dbReference type="SUPFAM" id="SSF52743">
    <property type="entry name" value="Subtilisin-like"/>
    <property type="match status" value="1"/>
</dbReference>
<evidence type="ECO:0000256" key="2">
    <source>
        <dbReference type="ARBA" id="ARBA00022670"/>
    </source>
</evidence>
<dbReference type="InterPro" id="IPR023827">
    <property type="entry name" value="Peptidase_S8_Asp-AS"/>
</dbReference>
<feature type="domain" description="Peptidase S8/S53" evidence="10">
    <location>
        <begin position="229"/>
        <end position="490"/>
    </location>
</feature>
<evidence type="ECO:0000259" key="10">
    <source>
        <dbReference type="Pfam" id="PF00082"/>
    </source>
</evidence>
<evidence type="ECO:0000313" key="11">
    <source>
        <dbReference type="EMBL" id="QDY78706.1"/>
    </source>
</evidence>
<keyword evidence="3 6" id="KW-0378">Hydrolase</keyword>
<dbReference type="InterPro" id="IPR017297">
    <property type="entry name" value="Peptidase_S8A_DPH-A"/>
</dbReference>
<organism evidence="11 12">
    <name type="scientific">Streptomyces qinzhouensis</name>
    <dbReference type="NCBI Taxonomy" id="2599401"/>
    <lineage>
        <taxon>Bacteria</taxon>
        <taxon>Bacillati</taxon>
        <taxon>Actinomycetota</taxon>
        <taxon>Actinomycetes</taxon>
        <taxon>Kitasatosporales</taxon>
        <taxon>Streptomycetaceae</taxon>
        <taxon>Streptomyces</taxon>
    </lineage>
</organism>
<evidence type="ECO:0000256" key="8">
    <source>
        <dbReference type="SAM" id="MobiDB-lite"/>
    </source>
</evidence>
<name>A0A5B8JBJ2_9ACTN</name>
<reference evidence="11 12" key="1">
    <citation type="submission" date="2019-07" db="EMBL/GenBank/DDBJ databases">
        <authorList>
            <person name="Zhu P."/>
        </authorList>
    </citation>
    <scope>NUCLEOTIDE SEQUENCE [LARGE SCALE GENOMIC DNA]</scope>
    <source>
        <strain evidence="11 12">SSL-25</strain>
    </source>
</reference>
<dbReference type="InterPro" id="IPR015500">
    <property type="entry name" value="Peptidase_S8_subtilisin-rel"/>
</dbReference>
<dbReference type="PROSITE" id="PS00137">
    <property type="entry name" value="SUBTILASE_HIS"/>
    <property type="match status" value="1"/>
</dbReference>
<dbReference type="GO" id="GO:0006508">
    <property type="term" value="P:proteolysis"/>
    <property type="evidence" value="ECO:0007669"/>
    <property type="project" value="UniProtKB-KW"/>
</dbReference>
<dbReference type="OrthoDB" id="9798386at2"/>
<keyword evidence="9" id="KW-0732">Signal</keyword>
<proteinExistence type="inferred from homology"/>
<feature type="active site" description="Charge relay system" evidence="5 6">
    <location>
        <position position="238"/>
    </location>
</feature>
<dbReference type="PROSITE" id="PS51892">
    <property type="entry name" value="SUBTILASE"/>
    <property type="match status" value="1"/>
</dbReference>